<dbReference type="AlphaFoldDB" id="A0A1H9SCJ4"/>
<dbReference type="InterPro" id="IPR007372">
    <property type="entry name" value="Lipid/polyisoprenoid-bd_YceI"/>
</dbReference>
<dbReference type="PANTHER" id="PTHR34406:SF1">
    <property type="entry name" value="PROTEIN YCEI"/>
    <property type="match status" value="1"/>
</dbReference>
<name>A0A1H9SCJ4_9ACTN</name>
<dbReference type="Pfam" id="PF04264">
    <property type="entry name" value="YceI"/>
    <property type="match status" value="1"/>
</dbReference>
<reference evidence="4" key="1">
    <citation type="submission" date="2016-10" db="EMBL/GenBank/DDBJ databases">
        <authorList>
            <person name="Varghese N."/>
            <person name="Submissions S."/>
        </authorList>
    </citation>
    <scope>NUCLEOTIDE SEQUENCE [LARGE SCALE GENOMIC DNA]</scope>
    <source>
        <strain evidence="4">CGMCC 4.6825</strain>
    </source>
</reference>
<sequence length="171" mass="18437">MQAKQNDAAATPRLGRYRIDTGASAVEFGSRHLFGLMPVHGTFKVRSGTVDIAEPLTDSKIQVDIDAASFHTGDERRDKDVRSAHFLDSAGYPVMAFVSASADATGVTGTLTVCGITRPVALSIQDSEVTPDSFTVRATTRIDRIEFGVTRARGMAGRHLDLTLKIKCVRV</sequence>
<dbReference type="OrthoDB" id="9811006at2"/>
<dbReference type="PANTHER" id="PTHR34406">
    <property type="entry name" value="PROTEIN YCEI"/>
    <property type="match status" value="1"/>
</dbReference>
<dbReference type="SMART" id="SM00867">
    <property type="entry name" value="YceI"/>
    <property type="match status" value="1"/>
</dbReference>
<evidence type="ECO:0000259" key="2">
    <source>
        <dbReference type="SMART" id="SM00867"/>
    </source>
</evidence>
<gene>
    <name evidence="3" type="ORF">SAMN05421870_104439</name>
</gene>
<dbReference type="Proteomes" id="UP000182841">
    <property type="component" value="Unassembled WGS sequence"/>
</dbReference>
<evidence type="ECO:0000313" key="3">
    <source>
        <dbReference type="EMBL" id="SER82730.1"/>
    </source>
</evidence>
<feature type="domain" description="Lipid/polyisoprenoid-binding YceI-like" evidence="2">
    <location>
        <begin position="16"/>
        <end position="169"/>
    </location>
</feature>
<dbReference type="EMBL" id="FOGO01000004">
    <property type="protein sequence ID" value="SER82730.1"/>
    <property type="molecule type" value="Genomic_DNA"/>
</dbReference>
<dbReference type="RefSeq" id="WP_075000198.1">
    <property type="nucleotide sequence ID" value="NZ_FOGO01000004.1"/>
</dbReference>
<organism evidence="3 4">
    <name type="scientific">Streptomyces qinglanensis</name>
    <dbReference type="NCBI Taxonomy" id="943816"/>
    <lineage>
        <taxon>Bacteria</taxon>
        <taxon>Bacillati</taxon>
        <taxon>Actinomycetota</taxon>
        <taxon>Actinomycetes</taxon>
        <taxon>Kitasatosporales</taxon>
        <taxon>Streptomycetaceae</taxon>
        <taxon>Streptomyces</taxon>
    </lineage>
</organism>
<comment type="similarity">
    <text evidence="1">Belongs to the UPF0312 family.</text>
</comment>
<accession>A0A1H9SCJ4</accession>
<keyword evidence="4" id="KW-1185">Reference proteome</keyword>
<protein>
    <submittedName>
        <fullName evidence="3">Polyisoprenoid-binding protein YceI</fullName>
    </submittedName>
</protein>
<evidence type="ECO:0000256" key="1">
    <source>
        <dbReference type="ARBA" id="ARBA00008812"/>
    </source>
</evidence>
<dbReference type="Gene3D" id="2.40.128.110">
    <property type="entry name" value="Lipid/polyisoprenoid-binding, YceI-like"/>
    <property type="match status" value="1"/>
</dbReference>
<dbReference type="InterPro" id="IPR036761">
    <property type="entry name" value="TTHA0802/YceI-like_sf"/>
</dbReference>
<dbReference type="SUPFAM" id="SSF101874">
    <property type="entry name" value="YceI-like"/>
    <property type="match status" value="1"/>
</dbReference>
<evidence type="ECO:0000313" key="4">
    <source>
        <dbReference type="Proteomes" id="UP000182841"/>
    </source>
</evidence>
<proteinExistence type="inferred from homology"/>